<keyword evidence="2" id="KW-1185">Reference proteome</keyword>
<dbReference type="PANTHER" id="PTHR36945:SF1">
    <property type="entry name" value="ZINC FINGER PROTEIN C02F5.12-RELATED"/>
    <property type="match status" value="1"/>
</dbReference>
<name>A0A0B1RTJ8_OESDE</name>
<dbReference type="EMBL" id="KN611784">
    <property type="protein sequence ID" value="KHJ76408.1"/>
    <property type="molecule type" value="Genomic_DNA"/>
</dbReference>
<dbReference type="OrthoDB" id="5816341at2759"/>
<feature type="non-terminal residue" evidence="1">
    <location>
        <position position="95"/>
    </location>
</feature>
<sequence>MQNLQGCKAKVLWRRKYGKNRLVRHTRIHWGKKLKKCSYCSFTATHEYKVSSFIDHKVHDHHKNFHGDKQYKGFVSLETKEDMEELVNLWKQCFP</sequence>
<accession>A0A0B1RTJ8</accession>
<dbReference type="Proteomes" id="UP000053660">
    <property type="component" value="Unassembled WGS sequence"/>
</dbReference>
<proteinExistence type="predicted"/>
<organism evidence="1 2">
    <name type="scientific">Oesophagostomum dentatum</name>
    <name type="common">Nodular worm</name>
    <dbReference type="NCBI Taxonomy" id="61180"/>
    <lineage>
        <taxon>Eukaryota</taxon>
        <taxon>Metazoa</taxon>
        <taxon>Ecdysozoa</taxon>
        <taxon>Nematoda</taxon>
        <taxon>Chromadorea</taxon>
        <taxon>Rhabditida</taxon>
        <taxon>Rhabditina</taxon>
        <taxon>Rhabditomorpha</taxon>
        <taxon>Strongyloidea</taxon>
        <taxon>Strongylidae</taxon>
        <taxon>Oesophagostomum</taxon>
    </lineage>
</organism>
<dbReference type="PANTHER" id="PTHR36945">
    <property type="entry name" value="HIGH INCIDENCE OF MALES (INCREASED X CHROMOSOME LOSS)-RELATED-RELATED"/>
    <property type="match status" value="1"/>
</dbReference>
<reference evidence="1 2" key="1">
    <citation type="submission" date="2014-03" db="EMBL/GenBank/DDBJ databases">
        <title>Draft genome of the hookworm Oesophagostomum dentatum.</title>
        <authorList>
            <person name="Mitreva M."/>
        </authorList>
    </citation>
    <scope>NUCLEOTIDE SEQUENCE [LARGE SCALE GENOMIC DNA]</scope>
    <source>
        <strain evidence="1 2">OD-Hann</strain>
    </source>
</reference>
<dbReference type="AlphaFoldDB" id="A0A0B1RTJ8"/>
<protein>
    <submittedName>
        <fullName evidence="1">Uncharacterized protein</fullName>
    </submittedName>
</protein>
<dbReference type="InterPro" id="IPR053360">
    <property type="entry name" value="Zinc_finger_domain"/>
</dbReference>
<gene>
    <name evidence="1" type="ORF">OESDEN_23972</name>
</gene>
<evidence type="ECO:0000313" key="1">
    <source>
        <dbReference type="EMBL" id="KHJ76408.1"/>
    </source>
</evidence>
<evidence type="ECO:0000313" key="2">
    <source>
        <dbReference type="Proteomes" id="UP000053660"/>
    </source>
</evidence>